<feature type="domain" description="NADH-rubredoxin oxidoreductase C-terminal" evidence="7">
    <location>
        <begin position="323"/>
        <end position="389"/>
    </location>
</feature>
<dbReference type="NCBIfam" id="TIGR02374">
    <property type="entry name" value="nitri_red_nirB"/>
    <property type="match status" value="1"/>
</dbReference>
<dbReference type="Pfam" id="PF04324">
    <property type="entry name" value="Fer2_BFD"/>
    <property type="match status" value="1"/>
</dbReference>
<reference evidence="9" key="1">
    <citation type="journal article" date="2019" name="Int. J. Syst. Evol. Microbiol.">
        <title>The Global Catalogue of Microorganisms (GCM) 10K type strain sequencing project: providing services to taxonomists for standard genome sequencing and annotation.</title>
        <authorList>
            <consortium name="The Broad Institute Genomics Platform"/>
            <consortium name="The Broad Institute Genome Sequencing Center for Infectious Disease"/>
            <person name="Wu L."/>
            <person name="Ma J."/>
        </authorList>
    </citation>
    <scope>NUCLEOTIDE SEQUENCE [LARGE SCALE GENOMIC DNA]</scope>
    <source>
        <strain evidence="9">KCTC 33676</strain>
    </source>
</reference>
<sequence length="849" mass="93320">MNAEMEQKEQLVVIGNGMAGVKCVENILELSSDRFHIVMLGNEPHPNYNRILLSKVLQGDTRLEDITLHPWDWYEQHGITLYANERVKEIDTHHSRVMTVTGRQVRYDHLIVATGSSPFILPIPGADKVGVTAFRTIADCERLVQFARTCRKAIVIGGGLLGLEAARGLLNLGMAVSVVHIHHQLMERQLDETASTMLRSELEEQGMTFLLNKRSMEITGTRKVTGLRFTDGTEEEADLIVMAVGIRPNVNIARQAGLQVDQGIVVDDYMRTSVPRVYAVGECAQHRGIAYGLVAPLYEQGEVLARSICQLDTLPYEGSILYTQLKVSGVDVFSAGDFRGGEDSLSIRYHNPVTRVYSRITTHNGRIAGGVMVGDTTRSNLLLDAIRQESTVEEWQEVETAARASGGGISERAANMAVTETVCACNAVTKGRIVTAIQSEGCHSLKQVKQCTKASASCGGCQPLVEAILTQVLSDDQAPAEENRQEAICACTTLSHAEVKEIIYQSEKITFSQMSVRKEWRDPEGCDMCRKTFDYYQSLKEGRIAGDVCLREQDGTIRVILPLPGGVVSAGLLNRLLHVVDECKVPLVRTLRSGDLELAGIQEADADAVLAAIAGMGQPLTSSTGYPVRVAAKSGHAASAGWTGTMRWQVSTGEAVSMAAEFQRSLAFLHTPAPLMFMMSGTTAIEDQLTERSAQLMVRESPLGWEVCIQKTEGEWSPADSNVSLGAAGEAVRIRVAAGLNKNELLPLLRAIVQYYRFTAYYMEQIWDWGNRVGWVDLKEKLLQPAWISSFDSLCSNHEQHRTFAAEVAEFGVQRTAENRLDYDSEVRSRQDCENSPEHGQSPAAWLSG</sequence>
<evidence type="ECO:0000256" key="1">
    <source>
        <dbReference type="ARBA" id="ARBA00001974"/>
    </source>
</evidence>
<dbReference type="CDD" id="cd19943">
    <property type="entry name" value="NirB_Fer2_BFD-like_1"/>
    <property type="match status" value="1"/>
</dbReference>
<dbReference type="Pfam" id="PF07992">
    <property type="entry name" value="Pyr_redox_2"/>
    <property type="match status" value="1"/>
</dbReference>
<gene>
    <name evidence="8" type="primary">nirB</name>
    <name evidence="8" type="ORF">ACFSUC_01805</name>
</gene>
<evidence type="ECO:0000313" key="8">
    <source>
        <dbReference type="EMBL" id="MFD2670339.1"/>
    </source>
</evidence>
<evidence type="ECO:0000256" key="4">
    <source>
        <dbReference type="SAM" id="MobiDB-lite"/>
    </source>
</evidence>
<proteinExistence type="predicted"/>
<dbReference type="InterPro" id="IPR016156">
    <property type="entry name" value="FAD/NAD-linked_Rdtase_dimer_sf"/>
</dbReference>
<dbReference type="InterPro" id="IPR036136">
    <property type="entry name" value="Nit/Sulf_reduc_fer-like_dom_sf"/>
</dbReference>
<keyword evidence="2" id="KW-0285">Flavoprotein</keyword>
<dbReference type="InterPro" id="IPR041854">
    <property type="entry name" value="BFD-like_2Fe2S-bd_dom_sf"/>
</dbReference>
<dbReference type="InterPro" id="IPR041575">
    <property type="entry name" value="Rubredoxin_C"/>
</dbReference>
<dbReference type="PRINTS" id="PR00411">
    <property type="entry name" value="PNDRDTASEI"/>
</dbReference>
<organism evidence="8 9">
    <name type="scientific">Marinicrinis sediminis</name>
    <dbReference type="NCBI Taxonomy" id="1652465"/>
    <lineage>
        <taxon>Bacteria</taxon>
        <taxon>Bacillati</taxon>
        <taxon>Bacillota</taxon>
        <taxon>Bacilli</taxon>
        <taxon>Bacillales</taxon>
        <taxon>Paenibacillaceae</taxon>
    </lineage>
</organism>
<dbReference type="PANTHER" id="PTHR43429:SF3">
    <property type="entry name" value="NITRITE REDUCTASE [NAD(P)H]"/>
    <property type="match status" value="1"/>
</dbReference>
<dbReference type="InterPro" id="IPR012744">
    <property type="entry name" value="Nitri_red_NirB"/>
</dbReference>
<dbReference type="RefSeq" id="WP_379927709.1">
    <property type="nucleotide sequence ID" value="NZ_JBHUMM010000002.1"/>
</dbReference>
<dbReference type="Pfam" id="PF18267">
    <property type="entry name" value="Rubredoxin_C"/>
    <property type="match status" value="1"/>
</dbReference>
<dbReference type="EMBL" id="JBHUMM010000002">
    <property type="protein sequence ID" value="MFD2670339.1"/>
    <property type="molecule type" value="Genomic_DNA"/>
</dbReference>
<feature type="domain" description="BFD-like [2Fe-2S]-binding" evidence="5">
    <location>
        <begin position="422"/>
        <end position="470"/>
    </location>
</feature>
<feature type="region of interest" description="Disordered" evidence="4">
    <location>
        <begin position="828"/>
        <end position="849"/>
    </location>
</feature>
<dbReference type="Gene3D" id="1.10.10.1100">
    <property type="entry name" value="BFD-like [2Fe-2S]-binding domain"/>
    <property type="match status" value="1"/>
</dbReference>
<evidence type="ECO:0000259" key="5">
    <source>
        <dbReference type="Pfam" id="PF04324"/>
    </source>
</evidence>
<accession>A0ABW5R6F1</accession>
<evidence type="ECO:0000259" key="6">
    <source>
        <dbReference type="Pfam" id="PF07992"/>
    </source>
</evidence>
<dbReference type="InterPro" id="IPR036188">
    <property type="entry name" value="FAD/NAD-bd_sf"/>
</dbReference>
<dbReference type="CDD" id="cd19944">
    <property type="entry name" value="NirB_Fer2_BFD-like_2"/>
    <property type="match status" value="1"/>
</dbReference>
<dbReference type="InterPro" id="IPR007419">
    <property type="entry name" value="BFD-like_2Fe2S-bd_dom"/>
</dbReference>
<dbReference type="InterPro" id="IPR050260">
    <property type="entry name" value="FAD-bd_OxRdtase"/>
</dbReference>
<dbReference type="Gene3D" id="3.50.50.60">
    <property type="entry name" value="FAD/NAD(P)-binding domain"/>
    <property type="match status" value="2"/>
</dbReference>
<protein>
    <submittedName>
        <fullName evidence="8">Nitrite reductase large subunit NirB</fullName>
    </submittedName>
</protein>
<dbReference type="PANTHER" id="PTHR43429">
    <property type="entry name" value="PYRIDINE NUCLEOTIDE-DISULFIDE OXIDOREDUCTASE DOMAIN-CONTAINING"/>
    <property type="match status" value="1"/>
</dbReference>
<comment type="caution">
    <text evidence="8">The sequence shown here is derived from an EMBL/GenBank/DDBJ whole genome shotgun (WGS) entry which is preliminary data.</text>
</comment>
<dbReference type="Proteomes" id="UP001597497">
    <property type="component" value="Unassembled WGS sequence"/>
</dbReference>
<evidence type="ECO:0000256" key="2">
    <source>
        <dbReference type="ARBA" id="ARBA00022630"/>
    </source>
</evidence>
<dbReference type="PRINTS" id="PR00368">
    <property type="entry name" value="FADPNR"/>
</dbReference>
<feature type="domain" description="FAD/NAD(P)-binding" evidence="6">
    <location>
        <begin position="10"/>
        <end position="286"/>
    </location>
</feature>
<comment type="cofactor">
    <cofactor evidence="1">
        <name>FAD</name>
        <dbReference type="ChEBI" id="CHEBI:57692"/>
    </cofactor>
</comment>
<feature type="compositionally biased region" description="Basic and acidic residues" evidence="4">
    <location>
        <begin position="828"/>
        <end position="837"/>
    </location>
</feature>
<dbReference type="SUPFAM" id="SSF55124">
    <property type="entry name" value="Nitrite/Sulfite reductase N-terminal domain-like"/>
    <property type="match status" value="1"/>
</dbReference>
<evidence type="ECO:0000259" key="7">
    <source>
        <dbReference type="Pfam" id="PF18267"/>
    </source>
</evidence>
<evidence type="ECO:0000256" key="3">
    <source>
        <dbReference type="ARBA" id="ARBA00022827"/>
    </source>
</evidence>
<name>A0ABW5R6F1_9BACL</name>
<evidence type="ECO:0000313" key="9">
    <source>
        <dbReference type="Proteomes" id="UP001597497"/>
    </source>
</evidence>
<dbReference type="Gene3D" id="3.30.390.30">
    <property type="match status" value="1"/>
</dbReference>
<dbReference type="SUPFAM" id="SSF51905">
    <property type="entry name" value="FAD/NAD(P)-binding domain"/>
    <property type="match status" value="2"/>
</dbReference>
<keyword evidence="3" id="KW-0274">FAD</keyword>
<dbReference type="InterPro" id="IPR023753">
    <property type="entry name" value="FAD/NAD-binding_dom"/>
</dbReference>
<keyword evidence="9" id="KW-1185">Reference proteome</keyword>